<keyword evidence="13" id="KW-0902">Two-component regulatory system</keyword>
<comment type="subcellular location">
    <subcellularLocation>
        <location evidence="2">Cell inner membrane</location>
        <topology evidence="2">Multi-pass membrane protein</topology>
    </subcellularLocation>
</comment>
<evidence type="ECO:0000256" key="1">
    <source>
        <dbReference type="ARBA" id="ARBA00000085"/>
    </source>
</evidence>
<dbReference type="EC" id="2.7.13.3" evidence="3"/>
<dbReference type="InterPro" id="IPR003660">
    <property type="entry name" value="HAMP_dom"/>
</dbReference>
<dbReference type="SMART" id="SM00387">
    <property type="entry name" value="HATPase_c"/>
    <property type="match status" value="1"/>
</dbReference>
<keyword evidence="10" id="KW-0418">Kinase</keyword>
<proteinExistence type="predicted"/>
<dbReference type="SMART" id="SM00388">
    <property type="entry name" value="HisKA"/>
    <property type="match status" value="1"/>
</dbReference>
<keyword evidence="12 15" id="KW-1133">Transmembrane helix</keyword>
<dbReference type="Pfam" id="PF00672">
    <property type="entry name" value="HAMP"/>
    <property type="match status" value="1"/>
</dbReference>
<evidence type="ECO:0000256" key="11">
    <source>
        <dbReference type="ARBA" id="ARBA00022840"/>
    </source>
</evidence>
<protein>
    <recommendedName>
        <fullName evidence="3">histidine kinase</fullName>
        <ecNumber evidence="3">2.7.13.3</ecNumber>
    </recommendedName>
</protein>
<accession>A0ABY4ZZ65</accession>
<dbReference type="EMBL" id="CP096040">
    <property type="protein sequence ID" value="USQ97955.1"/>
    <property type="molecule type" value="Genomic_DNA"/>
</dbReference>
<dbReference type="GO" id="GO:0005524">
    <property type="term" value="F:ATP binding"/>
    <property type="evidence" value="ECO:0007669"/>
    <property type="project" value="UniProtKB-KW"/>
</dbReference>
<organism evidence="18 19">
    <name type="scientific">Caulobacter segnis</name>
    <dbReference type="NCBI Taxonomy" id="88688"/>
    <lineage>
        <taxon>Bacteria</taxon>
        <taxon>Pseudomonadati</taxon>
        <taxon>Pseudomonadota</taxon>
        <taxon>Alphaproteobacteria</taxon>
        <taxon>Caulobacterales</taxon>
        <taxon>Caulobacteraceae</taxon>
        <taxon>Caulobacter</taxon>
    </lineage>
</organism>
<dbReference type="InterPro" id="IPR003594">
    <property type="entry name" value="HATPase_dom"/>
</dbReference>
<dbReference type="InterPro" id="IPR004358">
    <property type="entry name" value="Sig_transdc_His_kin-like_C"/>
</dbReference>
<dbReference type="InterPro" id="IPR050980">
    <property type="entry name" value="2C_sensor_his_kinase"/>
</dbReference>
<evidence type="ECO:0000256" key="3">
    <source>
        <dbReference type="ARBA" id="ARBA00012438"/>
    </source>
</evidence>
<feature type="domain" description="Histidine kinase" evidence="16">
    <location>
        <begin position="242"/>
        <end position="440"/>
    </location>
</feature>
<dbReference type="InterPro" id="IPR036890">
    <property type="entry name" value="HATPase_C_sf"/>
</dbReference>
<evidence type="ECO:0000256" key="6">
    <source>
        <dbReference type="ARBA" id="ARBA00022553"/>
    </source>
</evidence>
<dbReference type="PRINTS" id="PR00344">
    <property type="entry name" value="BCTRLSENSOR"/>
</dbReference>
<evidence type="ECO:0000256" key="5">
    <source>
        <dbReference type="ARBA" id="ARBA00022519"/>
    </source>
</evidence>
<evidence type="ECO:0000256" key="9">
    <source>
        <dbReference type="ARBA" id="ARBA00022741"/>
    </source>
</evidence>
<evidence type="ECO:0000256" key="13">
    <source>
        <dbReference type="ARBA" id="ARBA00023012"/>
    </source>
</evidence>
<name>A0ABY4ZZ65_9CAUL</name>
<comment type="catalytic activity">
    <reaction evidence="1">
        <text>ATP + protein L-histidine = ADP + protein N-phospho-L-histidine.</text>
        <dbReference type="EC" id="2.7.13.3"/>
    </reaction>
</comment>
<dbReference type="Proteomes" id="UP001057520">
    <property type="component" value="Chromosome"/>
</dbReference>
<keyword evidence="9" id="KW-0547">Nucleotide-binding</keyword>
<dbReference type="PROSITE" id="PS50885">
    <property type="entry name" value="HAMP"/>
    <property type="match status" value="1"/>
</dbReference>
<evidence type="ECO:0000256" key="2">
    <source>
        <dbReference type="ARBA" id="ARBA00004429"/>
    </source>
</evidence>
<keyword evidence="6" id="KW-0597">Phosphoprotein</keyword>
<dbReference type="InterPro" id="IPR003661">
    <property type="entry name" value="HisK_dim/P_dom"/>
</dbReference>
<dbReference type="Pfam" id="PF02518">
    <property type="entry name" value="HATPase_c"/>
    <property type="match status" value="1"/>
</dbReference>
<keyword evidence="11 18" id="KW-0067">ATP-binding</keyword>
<dbReference type="Gene3D" id="3.30.565.10">
    <property type="entry name" value="Histidine kinase-like ATPase, C-terminal domain"/>
    <property type="match status" value="1"/>
</dbReference>
<evidence type="ECO:0000259" key="17">
    <source>
        <dbReference type="PROSITE" id="PS50885"/>
    </source>
</evidence>
<evidence type="ECO:0000313" key="19">
    <source>
        <dbReference type="Proteomes" id="UP001057520"/>
    </source>
</evidence>
<dbReference type="SMART" id="SM00304">
    <property type="entry name" value="HAMP"/>
    <property type="match status" value="1"/>
</dbReference>
<reference evidence="18 19" key="1">
    <citation type="submission" date="2022-04" db="EMBL/GenBank/DDBJ databases">
        <title>Genome sequence of soybean root-associated Caulobacter segnis RL271.</title>
        <authorList>
            <person name="Longley R."/>
            <person name="Bonito G."/>
            <person name="Trigodet F."/>
            <person name="Crosson S."/>
            <person name="Fiebig A."/>
        </authorList>
    </citation>
    <scope>NUCLEOTIDE SEQUENCE [LARGE SCALE GENOMIC DNA]</scope>
    <source>
        <strain evidence="18 19">RL271</strain>
    </source>
</reference>
<dbReference type="InterPro" id="IPR036097">
    <property type="entry name" value="HisK_dim/P_sf"/>
</dbReference>
<evidence type="ECO:0000256" key="7">
    <source>
        <dbReference type="ARBA" id="ARBA00022679"/>
    </source>
</evidence>
<evidence type="ECO:0000259" key="16">
    <source>
        <dbReference type="PROSITE" id="PS50109"/>
    </source>
</evidence>
<evidence type="ECO:0000313" key="18">
    <source>
        <dbReference type="EMBL" id="USQ97955.1"/>
    </source>
</evidence>
<dbReference type="SUPFAM" id="SSF47384">
    <property type="entry name" value="Homodimeric domain of signal transducing histidine kinase"/>
    <property type="match status" value="1"/>
</dbReference>
<feature type="transmembrane region" description="Helical" evidence="15">
    <location>
        <begin position="12"/>
        <end position="34"/>
    </location>
</feature>
<dbReference type="PANTHER" id="PTHR44936:SF5">
    <property type="entry name" value="SENSOR HISTIDINE KINASE ENVZ"/>
    <property type="match status" value="1"/>
</dbReference>
<keyword evidence="7" id="KW-0808">Transferase</keyword>
<sequence>MKLLRLWPQRLVGQVTLVLMLAVALEFVGSSILFENSRLYPNRDNQLRRAAEQLVTAETLLDSTSAQDRKTQAVMISSRATELTWSPLPVLVDRNRTTEHELKERFRDAEPSLRGRELRLNADIDRALPRDTRVKVALQLRDGSWLTLKTKIRAAPWAVLLSSVGSAFILGLGVIAAAALVLRNLSRPLRALAEAADKVGKGAQVRIAESGAGDLKLVAKAFNAMQDRISGLLRARTEALAAVGHDLRTPLARLRLRAGFVKDAEAREALEADVDEMTAMLDSLLAYLGGQEDPEPRRRTDLAAIAMTVVDDATDAEHAATYAGLDHLPVQVRPVSLKRAISNVVENALHYGGDATLTLAREGRTAVLAIEDNGPGIPETELAEVLQPFHRLDSARARNTAGLGLGLTIVQQIMQREGGALVLKNRPQGGLRVELRLPAL</sequence>
<evidence type="ECO:0000256" key="4">
    <source>
        <dbReference type="ARBA" id="ARBA00022475"/>
    </source>
</evidence>
<feature type="transmembrane region" description="Helical" evidence="15">
    <location>
        <begin position="154"/>
        <end position="182"/>
    </location>
</feature>
<dbReference type="InterPro" id="IPR005467">
    <property type="entry name" value="His_kinase_dom"/>
</dbReference>
<evidence type="ECO:0000256" key="10">
    <source>
        <dbReference type="ARBA" id="ARBA00022777"/>
    </source>
</evidence>
<dbReference type="PANTHER" id="PTHR44936">
    <property type="entry name" value="SENSOR PROTEIN CREC"/>
    <property type="match status" value="1"/>
</dbReference>
<dbReference type="CDD" id="cd06225">
    <property type="entry name" value="HAMP"/>
    <property type="match status" value="1"/>
</dbReference>
<dbReference type="SUPFAM" id="SSF55874">
    <property type="entry name" value="ATPase domain of HSP90 chaperone/DNA topoisomerase II/histidine kinase"/>
    <property type="match status" value="1"/>
</dbReference>
<gene>
    <name evidence="18" type="ORF">MZV50_10615</name>
</gene>
<evidence type="ECO:0000256" key="8">
    <source>
        <dbReference type="ARBA" id="ARBA00022692"/>
    </source>
</evidence>
<dbReference type="CDD" id="cd00082">
    <property type="entry name" value="HisKA"/>
    <property type="match status" value="1"/>
</dbReference>
<evidence type="ECO:0000256" key="15">
    <source>
        <dbReference type="SAM" id="Phobius"/>
    </source>
</evidence>
<keyword evidence="5" id="KW-0997">Cell inner membrane</keyword>
<keyword evidence="19" id="KW-1185">Reference proteome</keyword>
<dbReference type="Gene3D" id="1.10.287.130">
    <property type="match status" value="1"/>
</dbReference>
<keyword evidence="8 15" id="KW-0812">Transmembrane</keyword>
<keyword evidence="4" id="KW-1003">Cell membrane</keyword>
<dbReference type="PROSITE" id="PS50109">
    <property type="entry name" value="HIS_KIN"/>
    <property type="match status" value="1"/>
</dbReference>
<evidence type="ECO:0000256" key="14">
    <source>
        <dbReference type="ARBA" id="ARBA00023136"/>
    </source>
</evidence>
<feature type="domain" description="HAMP" evidence="17">
    <location>
        <begin position="183"/>
        <end position="234"/>
    </location>
</feature>
<keyword evidence="14 15" id="KW-0472">Membrane</keyword>
<evidence type="ECO:0000256" key="12">
    <source>
        <dbReference type="ARBA" id="ARBA00022989"/>
    </source>
</evidence>